<proteinExistence type="predicted"/>
<feature type="transmembrane region" description="Helical" evidence="5">
    <location>
        <begin position="126"/>
        <end position="149"/>
    </location>
</feature>
<dbReference type="GO" id="GO:0016020">
    <property type="term" value="C:membrane"/>
    <property type="evidence" value="ECO:0007669"/>
    <property type="project" value="UniProtKB-SubCell"/>
</dbReference>
<feature type="transmembrane region" description="Helical" evidence="5">
    <location>
        <begin position="216"/>
        <end position="233"/>
    </location>
</feature>
<keyword evidence="3 5" id="KW-1133">Transmembrane helix</keyword>
<dbReference type="AlphaFoldDB" id="A0A849L215"/>
<dbReference type="Pfam" id="PF04932">
    <property type="entry name" value="Wzy_C"/>
    <property type="match status" value="1"/>
</dbReference>
<sequence length="436" mass="46381">MGGAAQTGDRRTGAAPRDRRAVLGLMLALVLLVGSDVFQVVLGGGGLSSIIKTALYLPMLALMLFYRHHLLRGLRAAPEVTALLALAALSLGWSVSPYDTLRALVPLLVTSGFAILLGSMLSLRGLLLWLAALSLVIMLVSFGMAAVFAEARTSPPWGDAWRGAFSHKNGLGAACSAGLVLTLGAALMLRGWRRGLMLAGALGLGLLLALSSARSAQLFVLAGLLVLATGAAVRRWRLLWAWACLAGLLATLALGSAVLGTDLALPLFEAIDRRPTLSGRLPLWQLLQPHIAERPLLGYGYNAFWVEESRRVYEIGRDPSLFHEPFYSHNGLIETLLNLGLLGTAMLALAVLRLIRGILRVLPGPAGALAVPFMAFLVMFVLQNVTESYILSRETIYWMIFVAVAARFGILSDALRGAVPAHRPPVGHGATAGGRP</sequence>
<dbReference type="EMBL" id="JABFBC010000001">
    <property type="protein sequence ID" value="NNU80299.1"/>
    <property type="molecule type" value="Genomic_DNA"/>
</dbReference>
<protein>
    <recommendedName>
        <fullName evidence="6">O-antigen ligase-related domain-containing protein</fullName>
    </recommendedName>
</protein>
<evidence type="ECO:0000256" key="3">
    <source>
        <dbReference type="ARBA" id="ARBA00022989"/>
    </source>
</evidence>
<dbReference type="RefSeq" id="WP_171323942.1">
    <property type="nucleotide sequence ID" value="NZ_JABFBC010000001.1"/>
</dbReference>
<feature type="transmembrane region" description="Helical" evidence="5">
    <location>
        <begin position="195"/>
        <end position="210"/>
    </location>
</feature>
<evidence type="ECO:0000256" key="4">
    <source>
        <dbReference type="ARBA" id="ARBA00023136"/>
    </source>
</evidence>
<name>A0A849L215_9RHOB</name>
<feature type="transmembrane region" description="Helical" evidence="5">
    <location>
        <begin position="77"/>
        <end position="95"/>
    </location>
</feature>
<evidence type="ECO:0000313" key="8">
    <source>
        <dbReference type="Proteomes" id="UP000572377"/>
    </source>
</evidence>
<dbReference type="InterPro" id="IPR051533">
    <property type="entry name" value="WaaL-like"/>
</dbReference>
<evidence type="ECO:0000313" key="7">
    <source>
        <dbReference type="EMBL" id="NNU80299.1"/>
    </source>
</evidence>
<evidence type="ECO:0000256" key="5">
    <source>
        <dbReference type="SAM" id="Phobius"/>
    </source>
</evidence>
<dbReference type="Proteomes" id="UP000572377">
    <property type="component" value="Unassembled WGS sequence"/>
</dbReference>
<dbReference type="PANTHER" id="PTHR37422">
    <property type="entry name" value="TEICHURONIC ACID BIOSYNTHESIS PROTEIN TUAE"/>
    <property type="match status" value="1"/>
</dbReference>
<evidence type="ECO:0000256" key="1">
    <source>
        <dbReference type="ARBA" id="ARBA00004141"/>
    </source>
</evidence>
<feature type="transmembrane region" description="Helical" evidence="5">
    <location>
        <begin position="101"/>
        <end position="119"/>
    </location>
</feature>
<feature type="transmembrane region" description="Helical" evidence="5">
    <location>
        <begin position="169"/>
        <end position="188"/>
    </location>
</feature>
<dbReference type="PANTHER" id="PTHR37422:SF17">
    <property type="entry name" value="O-ANTIGEN LIGASE"/>
    <property type="match status" value="1"/>
</dbReference>
<feature type="transmembrane region" description="Helical" evidence="5">
    <location>
        <begin position="21"/>
        <end position="41"/>
    </location>
</feature>
<gene>
    <name evidence="7" type="ORF">HMH01_07580</name>
</gene>
<accession>A0A849L215</accession>
<feature type="domain" description="O-antigen ligase-related" evidence="6">
    <location>
        <begin position="201"/>
        <end position="347"/>
    </location>
</feature>
<comment type="caution">
    <text evidence="7">The sequence shown here is derived from an EMBL/GenBank/DDBJ whole genome shotgun (WGS) entry which is preliminary data.</text>
</comment>
<keyword evidence="2 5" id="KW-0812">Transmembrane</keyword>
<reference evidence="7 8" key="1">
    <citation type="submission" date="2020-05" db="EMBL/GenBank/DDBJ databases">
        <title>Gimesia benthica sp. nov., a novel planctomycete isolated from a deep-sea water sample of the Northwest Indian Ocean.</title>
        <authorList>
            <person name="Wang J."/>
            <person name="Ruan C."/>
            <person name="Song L."/>
            <person name="Zhu Y."/>
            <person name="Li A."/>
            <person name="Zheng X."/>
            <person name="Wang L."/>
            <person name="Lu Z."/>
            <person name="Huang Y."/>
            <person name="Du W."/>
            <person name="Zhou Y."/>
            <person name="Huang L."/>
            <person name="Dai X."/>
        </authorList>
    </citation>
    <scope>NUCLEOTIDE SEQUENCE [LARGE SCALE GENOMIC DNA]</scope>
    <source>
        <strain evidence="7 8">YYQ-30</strain>
    </source>
</reference>
<comment type="subcellular location">
    <subcellularLocation>
        <location evidence="1">Membrane</location>
        <topology evidence="1">Multi-pass membrane protein</topology>
    </subcellularLocation>
</comment>
<feature type="transmembrane region" description="Helical" evidence="5">
    <location>
        <begin position="240"/>
        <end position="259"/>
    </location>
</feature>
<keyword evidence="8" id="KW-1185">Reference proteome</keyword>
<organism evidence="7 8">
    <name type="scientific">Halovulum dunhuangense</name>
    <dbReference type="NCBI Taxonomy" id="1505036"/>
    <lineage>
        <taxon>Bacteria</taxon>
        <taxon>Pseudomonadati</taxon>
        <taxon>Pseudomonadota</taxon>
        <taxon>Alphaproteobacteria</taxon>
        <taxon>Rhodobacterales</taxon>
        <taxon>Paracoccaceae</taxon>
        <taxon>Halovulum</taxon>
    </lineage>
</organism>
<evidence type="ECO:0000256" key="2">
    <source>
        <dbReference type="ARBA" id="ARBA00022692"/>
    </source>
</evidence>
<feature type="transmembrane region" description="Helical" evidence="5">
    <location>
        <begin position="395"/>
        <end position="415"/>
    </location>
</feature>
<feature type="transmembrane region" description="Helical" evidence="5">
    <location>
        <begin position="336"/>
        <end position="355"/>
    </location>
</feature>
<evidence type="ECO:0000259" key="6">
    <source>
        <dbReference type="Pfam" id="PF04932"/>
    </source>
</evidence>
<keyword evidence="4 5" id="KW-0472">Membrane</keyword>
<dbReference type="InterPro" id="IPR007016">
    <property type="entry name" value="O-antigen_ligase-rel_domated"/>
</dbReference>
<feature type="transmembrane region" description="Helical" evidence="5">
    <location>
        <begin position="362"/>
        <end position="383"/>
    </location>
</feature>
<feature type="transmembrane region" description="Helical" evidence="5">
    <location>
        <begin position="47"/>
        <end position="65"/>
    </location>
</feature>